<evidence type="ECO:0000256" key="1">
    <source>
        <dbReference type="SAM" id="MobiDB-lite"/>
    </source>
</evidence>
<accession>A0AAV8PMA3</accession>
<dbReference type="AlphaFoldDB" id="A0AAV8PMA3"/>
<feature type="compositionally biased region" description="Basic and acidic residues" evidence="1">
    <location>
        <begin position="96"/>
        <end position="131"/>
    </location>
</feature>
<sequence length="131" mass="14473">MSLNCLSCGGHTEPKREMELEHGRDDVPCAARCFGVDRCWSGELTPPPLYANLRSRSIPADPPEDKQKGHRKIASTRSPLLGGSTDAREAGAAAEEEPRLVRSGGMRRDWSFEDPRERMAGVVKGLDRGKW</sequence>
<gene>
    <name evidence="2" type="ORF">OPV22_033270</name>
</gene>
<dbReference type="EMBL" id="JAQQAF010000009">
    <property type="protein sequence ID" value="KAJ8460344.1"/>
    <property type="molecule type" value="Genomic_DNA"/>
</dbReference>
<evidence type="ECO:0000313" key="3">
    <source>
        <dbReference type="Proteomes" id="UP001222027"/>
    </source>
</evidence>
<name>A0AAV8PMA3_ENSVE</name>
<dbReference type="PANTHER" id="PTHR36019">
    <property type="entry name" value="PLANT/PROTEIN"/>
    <property type="match status" value="1"/>
</dbReference>
<keyword evidence="3" id="KW-1185">Reference proteome</keyword>
<evidence type="ECO:0000313" key="2">
    <source>
        <dbReference type="EMBL" id="KAJ8460344.1"/>
    </source>
</evidence>
<dbReference type="Proteomes" id="UP001222027">
    <property type="component" value="Unassembled WGS sequence"/>
</dbReference>
<proteinExistence type="predicted"/>
<organism evidence="2 3">
    <name type="scientific">Ensete ventricosum</name>
    <name type="common">Abyssinian banana</name>
    <name type="synonym">Musa ensete</name>
    <dbReference type="NCBI Taxonomy" id="4639"/>
    <lineage>
        <taxon>Eukaryota</taxon>
        <taxon>Viridiplantae</taxon>
        <taxon>Streptophyta</taxon>
        <taxon>Embryophyta</taxon>
        <taxon>Tracheophyta</taxon>
        <taxon>Spermatophyta</taxon>
        <taxon>Magnoliopsida</taxon>
        <taxon>Liliopsida</taxon>
        <taxon>Zingiberales</taxon>
        <taxon>Musaceae</taxon>
        <taxon>Ensete</taxon>
    </lineage>
</organism>
<reference evidence="2 3" key="1">
    <citation type="submission" date="2022-12" db="EMBL/GenBank/DDBJ databases">
        <title>Chromosome-scale assembly of the Ensete ventricosum genome.</title>
        <authorList>
            <person name="Dussert Y."/>
            <person name="Stocks J."/>
            <person name="Wendawek A."/>
            <person name="Woldeyes F."/>
            <person name="Nichols R.A."/>
            <person name="Borrell J.S."/>
        </authorList>
    </citation>
    <scope>NUCLEOTIDE SEQUENCE [LARGE SCALE GENOMIC DNA]</scope>
    <source>
        <strain evidence="3">cv. Maze</strain>
        <tissue evidence="2">Seeds</tissue>
    </source>
</reference>
<dbReference type="PANTHER" id="PTHR36019:SF3">
    <property type="entry name" value="PLANT_PROTEIN"/>
    <property type="match status" value="1"/>
</dbReference>
<feature type="region of interest" description="Disordered" evidence="1">
    <location>
        <begin position="51"/>
        <end position="131"/>
    </location>
</feature>
<comment type="caution">
    <text evidence="2">The sequence shown here is derived from an EMBL/GenBank/DDBJ whole genome shotgun (WGS) entry which is preliminary data.</text>
</comment>
<protein>
    <submittedName>
        <fullName evidence="2">Uncharacterized protein</fullName>
    </submittedName>
</protein>